<dbReference type="Pfam" id="PF01575">
    <property type="entry name" value="MaoC_dehydratas"/>
    <property type="match status" value="1"/>
</dbReference>
<dbReference type="PRINTS" id="PR01483">
    <property type="entry name" value="FASYNTHASE"/>
</dbReference>
<dbReference type="CDD" id="cd03441">
    <property type="entry name" value="R_hydratase_like"/>
    <property type="match status" value="1"/>
</dbReference>
<keyword evidence="3" id="KW-1185">Reference proteome</keyword>
<dbReference type="Proteomes" id="UP000321113">
    <property type="component" value="Unassembled WGS sequence"/>
</dbReference>
<gene>
    <name evidence="2" type="ORF">VSU01S_21600</name>
</gene>
<feature type="domain" description="MaoC-like" evidence="1">
    <location>
        <begin position="173"/>
        <end position="223"/>
    </location>
</feature>
<dbReference type="InterPro" id="IPR003965">
    <property type="entry name" value="Fatty_acid_synthase"/>
</dbReference>
<dbReference type="InterPro" id="IPR002539">
    <property type="entry name" value="MaoC-like_dom"/>
</dbReference>
<dbReference type="SUPFAM" id="SSF54637">
    <property type="entry name" value="Thioesterase/thiol ester dehydrase-isomerase"/>
    <property type="match status" value="1"/>
</dbReference>
<dbReference type="OrthoDB" id="9774179at2"/>
<reference evidence="2 3" key="1">
    <citation type="submission" date="2019-07" db="EMBL/GenBank/DDBJ databases">
        <title>Whole genome shotgun sequence of Vibrio superstes NBRC 103154.</title>
        <authorList>
            <person name="Hosoyama A."/>
            <person name="Uohara A."/>
            <person name="Ohji S."/>
            <person name="Ichikawa N."/>
        </authorList>
    </citation>
    <scope>NUCLEOTIDE SEQUENCE [LARGE SCALE GENOMIC DNA]</scope>
    <source>
        <strain evidence="2 3">NBRC 103154</strain>
    </source>
</reference>
<dbReference type="PANTHER" id="PTHR43841:SF1">
    <property type="entry name" value="3-HYDROXYACYL-THIOESTER DEHYDRATASE X"/>
    <property type="match status" value="1"/>
</dbReference>
<name>A0A511QRD7_9VIBR</name>
<accession>A0A511QRD7</accession>
<sequence>MSQKTIEYKNLPSNLRILGRTLFKSQSHSAIPQLHFTVKDFHFDQAHLQSYQRYCGFAHPELPLPYLFVASQKAQLHLLTDNKFPLKTLGLIHSGIRFYRHKEIDTRANYDVTVSVGHIEHKARGIEFELCVQFFDNDELVCGFDSRYFSITSRQRGNKSTPIADDFSAFQHIARLNITEQSVRGYARVSGDYNPIHLHRLTSAPFGFKKPIAHGLYLLARSLVSLDIAPTEIEVNFKRPALLPIEIELVQAGNHALLINTEAKPLLDIKWIIPFTLSK</sequence>
<dbReference type="PANTHER" id="PTHR43841">
    <property type="entry name" value="3-HYDROXYACYL-THIOESTER DEHYDRATASE HTDX-RELATED"/>
    <property type="match status" value="1"/>
</dbReference>
<dbReference type="EMBL" id="BJXK01000008">
    <property type="protein sequence ID" value="GEM79915.1"/>
    <property type="molecule type" value="Genomic_DNA"/>
</dbReference>
<dbReference type="AlphaFoldDB" id="A0A511QRD7"/>
<evidence type="ECO:0000313" key="2">
    <source>
        <dbReference type="EMBL" id="GEM79915.1"/>
    </source>
</evidence>
<dbReference type="InterPro" id="IPR029069">
    <property type="entry name" value="HotDog_dom_sf"/>
</dbReference>
<dbReference type="GO" id="GO:0004312">
    <property type="term" value="F:fatty acid synthase activity"/>
    <property type="evidence" value="ECO:0007669"/>
    <property type="project" value="InterPro"/>
</dbReference>
<dbReference type="RefSeq" id="WP_119010943.1">
    <property type="nucleotide sequence ID" value="NZ_BJXK01000008.1"/>
</dbReference>
<evidence type="ECO:0000259" key="1">
    <source>
        <dbReference type="Pfam" id="PF01575"/>
    </source>
</evidence>
<comment type="caution">
    <text evidence="2">The sequence shown here is derived from an EMBL/GenBank/DDBJ whole genome shotgun (WGS) entry which is preliminary data.</text>
</comment>
<protein>
    <recommendedName>
        <fullName evidence="1">MaoC-like domain-containing protein</fullName>
    </recommendedName>
</protein>
<proteinExistence type="predicted"/>
<dbReference type="Gene3D" id="3.10.129.10">
    <property type="entry name" value="Hotdog Thioesterase"/>
    <property type="match status" value="1"/>
</dbReference>
<dbReference type="GO" id="GO:0006633">
    <property type="term" value="P:fatty acid biosynthetic process"/>
    <property type="evidence" value="ECO:0007669"/>
    <property type="project" value="InterPro"/>
</dbReference>
<evidence type="ECO:0000313" key="3">
    <source>
        <dbReference type="Proteomes" id="UP000321113"/>
    </source>
</evidence>
<dbReference type="GO" id="GO:0005835">
    <property type="term" value="C:fatty acid synthase complex"/>
    <property type="evidence" value="ECO:0007669"/>
    <property type="project" value="InterPro"/>
</dbReference>
<organism evidence="2 3">
    <name type="scientific">Vibrio superstes NBRC 103154</name>
    <dbReference type="NCBI Taxonomy" id="1219062"/>
    <lineage>
        <taxon>Bacteria</taxon>
        <taxon>Pseudomonadati</taxon>
        <taxon>Pseudomonadota</taxon>
        <taxon>Gammaproteobacteria</taxon>
        <taxon>Vibrionales</taxon>
        <taxon>Vibrionaceae</taxon>
        <taxon>Vibrio</taxon>
    </lineage>
</organism>